<keyword evidence="3" id="KW-1185">Reference proteome</keyword>
<feature type="compositionally biased region" description="Basic residues" evidence="1">
    <location>
        <begin position="52"/>
        <end position="69"/>
    </location>
</feature>
<evidence type="ECO:0000313" key="2">
    <source>
        <dbReference type="EMBL" id="RYR23655.1"/>
    </source>
</evidence>
<gene>
    <name evidence="2" type="ORF">Ahy_B03g068849</name>
</gene>
<feature type="compositionally biased region" description="Polar residues" evidence="1">
    <location>
        <begin position="81"/>
        <end position="98"/>
    </location>
</feature>
<evidence type="ECO:0000313" key="3">
    <source>
        <dbReference type="Proteomes" id="UP000289738"/>
    </source>
</evidence>
<protein>
    <submittedName>
        <fullName evidence="2">Uncharacterized protein</fullName>
    </submittedName>
</protein>
<dbReference type="EMBL" id="SDMP01000013">
    <property type="protein sequence ID" value="RYR23655.1"/>
    <property type="molecule type" value="Genomic_DNA"/>
</dbReference>
<organism evidence="2 3">
    <name type="scientific">Arachis hypogaea</name>
    <name type="common">Peanut</name>
    <dbReference type="NCBI Taxonomy" id="3818"/>
    <lineage>
        <taxon>Eukaryota</taxon>
        <taxon>Viridiplantae</taxon>
        <taxon>Streptophyta</taxon>
        <taxon>Embryophyta</taxon>
        <taxon>Tracheophyta</taxon>
        <taxon>Spermatophyta</taxon>
        <taxon>Magnoliopsida</taxon>
        <taxon>eudicotyledons</taxon>
        <taxon>Gunneridae</taxon>
        <taxon>Pentapetalae</taxon>
        <taxon>rosids</taxon>
        <taxon>fabids</taxon>
        <taxon>Fabales</taxon>
        <taxon>Fabaceae</taxon>
        <taxon>Papilionoideae</taxon>
        <taxon>50 kb inversion clade</taxon>
        <taxon>dalbergioids sensu lato</taxon>
        <taxon>Dalbergieae</taxon>
        <taxon>Pterocarpus clade</taxon>
        <taxon>Arachis</taxon>
    </lineage>
</organism>
<dbReference type="AlphaFoldDB" id="A0A445ABD9"/>
<feature type="region of interest" description="Disordered" evidence="1">
    <location>
        <begin position="24"/>
        <end position="115"/>
    </location>
</feature>
<comment type="caution">
    <text evidence="2">The sequence shown here is derived from an EMBL/GenBank/DDBJ whole genome shotgun (WGS) entry which is preliminary data.</text>
</comment>
<name>A0A445ABD9_ARAHY</name>
<evidence type="ECO:0000256" key="1">
    <source>
        <dbReference type="SAM" id="MobiDB-lite"/>
    </source>
</evidence>
<feature type="compositionally biased region" description="Basic and acidic residues" evidence="1">
    <location>
        <begin position="70"/>
        <end position="79"/>
    </location>
</feature>
<proteinExistence type="predicted"/>
<reference evidence="2 3" key="1">
    <citation type="submission" date="2019-01" db="EMBL/GenBank/DDBJ databases">
        <title>Sequencing of cultivated peanut Arachis hypogaea provides insights into genome evolution and oil improvement.</title>
        <authorList>
            <person name="Chen X."/>
        </authorList>
    </citation>
    <scope>NUCLEOTIDE SEQUENCE [LARGE SCALE GENOMIC DNA]</scope>
    <source>
        <strain evidence="3">cv. Fuhuasheng</strain>
        <tissue evidence="2">Leaves</tissue>
    </source>
</reference>
<dbReference type="Proteomes" id="UP000289738">
    <property type="component" value="Chromosome B03"/>
</dbReference>
<accession>A0A445ABD9</accession>
<sequence length="200" mass="22166">MRLLGMKLKIRVLTRTKELRRRVVCLKKVSPKKNESKKGGSSNSRPSQLPRTAKKRTSKKYSGVRRRHILRDGLGKEGIEGQNNGPRPSIGAGQTNQRHGPVGGSDEGPSMGDGPRMPCCHAVVAMYKIGLKPEDHVHKWLTMQSIKATYMHCIKPVNSEEYWTLDGGSNVNLNNDNVQPAPPMDPLVARESINLNQSPL</sequence>